<proteinExistence type="predicted"/>
<dbReference type="RefSeq" id="WP_303279810.1">
    <property type="nucleotide sequence ID" value="NZ_JAUOEK010000183.1"/>
</dbReference>
<accession>A0ABT8WG18</accession>
<evidence type="ECO:0000313" key="2">
    <source>
        <dbReference type="EMBL" id="MDO5972094.1"/>
    </source>
</evidence>
<keyword evidence="3" id="KW-1185">Reference proteome</keyword>
<feature type="signal peptide" evidence="1">
    <location>
        <begin position="1"/>
        <end position="20"/>
    </location>
</feature>
<comment type="caution">
    <text evidence="2">The sequence shown here is derived from an EMBL/GenBank/DDBJ whole genome shotgun (WGS) entry which is preliminary data.</text>
</comment>
<dbReference type="Proteomes" id="UP001176883">
    <property type="component" value="Unassembled WGS sequence"/>
</dbReference>
<evidence type="ECO:0008006" key="4">
    <source>
        <dbReference type="Google" id="ProtNLM"/>
    </source>
</evidence>
<sequence length="108" mass="12316">MKKLFFIALFTIGLTTTINAQSYASDADEPANWIINDTSNDWYVDLRDTNTPIVSIEGAYTEPITYFYPIGSGSYFSQTEIHIGSDVYNFIVVRDTSYNITYVEIWIS</sequence>
<name>A0ABT8WG18_9FLAO</name>
<reference evidence="2" key="1">
    <citation type="submission" date="2023-07" db="EMBL/GenBank/DDBJ databases">
        <title>Two novel species in the genus Flavivirga.</title>
        <authorList>
            <person name="Kwon K."/>
        </authorList>
    </citation>
    <scope>NUCLEOTIDE SEQUENCE</scope>
    <source>
        <strain evidence="2">KCTC 52353</strain>
    </source>
</reference>
<evidence type="ECO:0000313" key="3">
    <source>
        <dbReference type="Proteomes" id="UP001176883"/>
    </source>
</evidence>
<gene>
    <name evidence="2" type="ORF">Q4Q35_20020</name>
</gene>
<protein>
    <recommendedName>
        <fullName evidence="4">Cleaved adhesin domain-containing protein</fullName>
    </recommendedName>
</protein>
<keyword evidence="1" id="KW-0732">Signal</keyword>
<dbReference type="EMBL" id="JAUOEK010000183">
    <property type="protein sequence ID" value="MDO5972094.1"/>
    <property type="molecule type" value="Genomic_DNA"/>
</dbReference>
<evidence type="ECO:0000256" key="1">
    <source>
        <dbReference type="SAM" id="SignalP"/>
    </source>
</evidence>
<organism evidence="2 3">
    <name type="scientific">Flavivirga aquimarina</name>
    <dbReference type="NCBI Taxonomy" id="2027862"/>
    <lineage>
        <taxon>Bacteria</taxon>
        <taxon>Pseudomonadati</taxon>
        <taxon>Bacteroidota</taxon>
        <taxon>Flavobacteriia</taxon>
        <taxon>Flavobacteriales</taxon>
        <taxon>Flavobacteriaceae</taxon>
        <taxon>Flavivirga</taxon>
    </lineage>
</organism>
<feature type="chain" id="PRO_5045802244" description="Cleaved adhesin domain-containing protein" evidence="1">
    <location>
        <begin position="21"/>
        <end position="108"/>
    </location>
</feature>